<dbReference type="InterPro" id="IPR051560">
    <property type="entry name" value="MAM_domain-containing"/>
</dbReference>
<dbReference type="InterPro" id="IPR013320">
    <property type="entry name" value="ConA-like_dom_sf"/>
</dbReference>
<feature type="domain" description="MAM" evidence="1">
    <location>
        <begin position="1"/>
        <end position="90"/>
    </location>
</feature>
<evidence type="ECO:0000313" key="3">
    <source>
        <dbReference type="Proteomes" id="UP000275408"/>
    </source>
</evidence>
<dbReference type="EMBL" id="RCHS01000085">
    <property type="protein sequence ID" value="RMX61048.1"/>
    <property type="molecule type" value="Genomic_DNA"/>
</dbReference>
<evidence type="ECO:0000259" key="1">
    <source>
        <dbReference type="PROSITE" id="PS50060"/>
    </source>
</evidence>
<evidence type="ECO:0000313" key="2">
    <source>
        <dbReference type="EMBL" id="RMX61048.1"/>
    </source>
</evidence>
<sequence>MRGPQCMTFFYHMFGSNMGCVVMYIRIQAAEKLQPIWLRSKDQGDCWLQGQLSINYNLTYQIIIDGIRGGGDSGDAALDDFTFQKGPCWQTEIMITSVKIKEAQDDYSANVR</sequence>
<dbReference type="PROSITE" id="PS50060">
    <property type="entry name" value="MAM_2"/>
    <property type="match status" value="1"/>
</dbReference>
<dbReference type="PANTHER" id="PTHR23282">
    <property type="entry name" value="APICAL ENDOSOMAL GLYCOPROTEIN PRECURSOR"/>
    <property type="match status" value="1"/>
</dbReference>
<dbReference type="GO" id="GO:0016020">
    <property type="term" value="C:membrane"/>
    <property type="evidence" value="ECO:0007669"/>
    <property type="project" value="InterPro"/>
</dbReference>
<gene>
    <name evidence="2" type="ORF">pdam_00007562</name>
</gene>
<dbReference type="Gene3D" id="2.60.120.200">
    <property type="match status" value="1"/>
</dbReference>
<dbReference type="AlphaFoldDB" id="A0A3M6V628"/>
<proteinExistence type="predicted"/>
<reference evidence="2 3" key="1">
    <citation type="journal article" date="2018" name="Sci. Rep.">
        <title>Comparative analysis of the Pocillopora damicornis genome highlights role of immune system in coral evolution.</title>
        <authorList>
            <person name="Cunning R."/>
            <person name="Bay R.A."/>
            <person name="Gillette P."/>
            <person name="Baker A.C."/>
            <person name="Traylor-Knowles N."/>
        </authorList>
    </citation>
    <scope>NUCLEOTIDE SEQUENCE [LARGE SCALE GENOMIC DNA]</scope>
    <source>
        <strain evidence="2">RSMAS</strain>
        <tissue evidence="2">Whole animal</tissue>
    </source>
</reference>
<organism evidence="2 3">
    <name type="scientific">Pocillopora damicornis</name>
    <name type="common">Cauliflower coral</name>
    <name type="synonym">Millepora damicornis</name>
    <dbReference type="NCBI Taxonomy" id="46731"/>
    <lineage>
        <taxon>Eukaryota</taxon>
        <taxon>Metazoa</taxon>
        <taxon>Cnidaria</taxon>
        <taxon>Anthozoa</taxon>
        <taxon>Hexacorallia</taxon>
        <taxon>Scleractinia</taxon>
        <taxon>Astrocoeniina</taxon>
        <taxon>Pocilloporidae</taxon>
        <taxon>Pocillopora</taxon>
    </lineage>
</organism>
<name>A0A3M6V628_POCDA</name>
<dbReference type="PANTHER" id="PTHR23282:SF101">
    <property type="entry name" value="MAM DOMAIN-CONTAINING PROTEIN"/>
    <property type="match status" value="1"/>
</dbReference>
<dbReference type="Proteomes" id="UP000275408">
    <property type="component" value="Unassembled WGS sequence"/>
</dbReference>
<protein>
    <recommendedName>
        <fullName evidence="1">MAM domain-containing protein</fullName>
    </recommendedName>
</protein>
<accession>A0A3M6V628</accession>
<dbReference type="SUPFAM" id="SSF49899">
    <property type="entry name" value="Concanavalin A-like lectins/glucanases"/>
    <property type="match status" value="1"/>
</dbReference>
<comment type="caution">
    <text evidence="2">The sequence shown here is derived from an EMBL/GenBank/DDBJ whole genome shotgun (WGS) entry which is preliminary data.</text>
</comment>
<dbReference type="InterPro" id="IPR000998">
    <property type="entry name" value="MAM_dom"/>
</dbReference>
<keyword evidence="3" id="KW-1185">Reference proteome</keyword>
<dbReference type="Pfam" id="PF00629">
    <property type="entry name" value="MAM"/>
    <property type="match status" value="1"/>
</dbReference>